<keyword evidence="3" id="KW-1185">Reference proteome</keyword>
<proteinExistence type="predicted"/>
<accession>A0ABD3N1E3</accession>
<reference evidence="2 3" key="1">
    <citation type="submission" date="2024-10" db="EMBL/GenBank/DDBJ databases">
        <title>Updated reference genomes for cyclostephanoid diatoms.</title>
        <authorList>
            <person name="Roberts W.R."/>
            <person name="Alverson A.J."/>
        </authorList>
    </citation>
    <scope>NUCLEOTIDE SEQUENCE [LARGE SCALE GENOMIC DNA]</scope>
    <source>
        <strain evidence="2 3">AJA010-31</strain>
    </source>
</reference>
<feature type="region of interest" description="Disordered" evidence="1">
    <location>
        <begin position="390"/>
        <end position="467"/>
    </location>
</feature>
<evidence type="ECO:0000313" key="3">
    <source>
        <dbReference type="Proteomes" id="UP001530400"/>
    </source>
</evidence>
<feature type="region of interest" description="Disordered" evidence="1">
    <location>
        <begin position="366"/>
        <end position="385"/>
    </location>
</feature>
<feature type="compositionally biased region" description="Polar residues" evidence="1">
    <location>
        <begin position="397"/>
        <end position="420"/>
    </location>
</feature>
<feature type="compositionally biased region" description="Polar residues" evidence="1">
    <location>
        <begin position="433"/>
        <end position="442"/>
    </location>
</feature>
<dbReference type="EMBL" id="JALLPJ020001337">
    <property type="protein sequence ID" value="KAL3769103.1"/>
    <property type="molecule type" value="Genomic_DNA"/>
</dbReference>
<evidence type="ECO:0000313" key="2">
    <source>
        <dbReference type="EMBL" id="KAL3769103.1"/>
    </source>
</evidence>
<protein>
    <submittedName>
        <fullName evidence="2">Uncharacterized protein</fullName>
    </submittedName>
</protein>
<evidence type="ECO:0000256" key="1">
    <source>
        <dbReference type="SAM" id="MobiDB-lite"/>
    </source>
</evidence>
<comment type="caution">
    <text evidence="2">The sequence shown here is derived from an EMBL/GenBank/DDBJ whole genome shotgun (WGS) entry which is preliminary data.</text>
</comment>
<sequence>MTKDNHASLAHYIDRLGLPHACISTVSLVYTKMDARLWVIENSYAMQKRDSKLLKATANFERIERKDNVSRWSELSQCIDFHSKMAARCWIPTKYWLVNDPENKSLPKRFGLCWGKEGDVAGELEQVHTVMKDLTLDSKVNPLGRQLQKIERYLSKEASRLEENDEYVGVVVCTQGVPTDERGNKGQDVIKDFVKNLVSLSEMPVKIVFRLCTDNDQVVDFYNTLDINDKCACDVLDDFWGEAYEVYLHNPWLTYGIGIHRLREAGLGTELMVDELDEKSLSLDEIHEFCTEFFIGDKDIPLSNPCHDFPGFVKDLEKILLKEKLAWNPCKKKLCPWIDVEKLRTMFRRASVTGVGMGKRVSYCRAPQSTGKVGGMGGSRRGRDAPAAFQRGASVHAASQTPKPQAFQRSHTAHPHSQPSRHTDPIGGRSHPNAAQTQSNAVKKSAGSGPKDLTESIQRWSHQPPDFKRLNPMGTLLVTVPTLFPATNDFVEDHEYFDKWKEFSEDAFAGETGDDLKNLLTRAARKAKFFLHPDKLPNDLTEAQTTLFKSIWDVIQDSEAKTLA</sequence>
<gene>
    <name evidence="2" type="ORF">ACHAWO_013123</name>
</gene>
<organism evidence="2 3">
    <name type="scientific">Cyclotella atomus</name>
    <dbReference type="NCBI Taxonomy" id="382360"/>
    <lineage>
        <taxon>Eukaryota</taxon>
        <taxon>Sar</taxon>
        <taxon>Stramenopiles</taxon>
        <taxon>Ochrophyta</taxon>
        <taxon>Bacillariophyta</taxon>
        <taxon>Coscinodiscophyceae</taxon>
        <taxon>Thalassiosirophycidae</taxon>
        <taxon>Stephanodiscales</taxon>
        <taxon>Stephanodiscaceae</taxon>
        <taxon>Cyclotella</taxon>
    </lineage>
</organism>
<dbReference type="AlphaFoldDB" id="A0ABD3N1E3"/>
<name>A0ABD3N1E3_9STRA</name>
<dbReference type="Proteomes" id="UP001530400">
    <property type="component" value="Unassembled WGS sequence"/>
</dbReference>